<evidence type="ECO:0000259" key="1">
    <source>
        <dbReference type="PROSITE" id="PS50943"/>
    </source>
</evidence>
<dbReference type="InterPro" id="IPR010982">
    <property type="entry name" value="Lambda_DNA-bd_dom_sf"/>
</dbReference>
<dbReference type="SMART" id="SM00530">
    <property type="entry name" value="HTH_XRE"/>
    <property type="match status" value="1"/>
</dbReference>
<sequence>MTKKIKINRLKVILAEKDISHKDFANMVSKTPNTISRICNNDSQPSLKFLRQMAIILDVDISELLIRTKK</sequence>
<comment type="caution">
    <text evidence="2">The sequence shown here is derived from an EMBL/GenBank/DDBJ whole genome shotgun (WGS) entry which is preliminary data.</text>
</comment>
<dbReference type="Gene3D" id="1.10.260.40">
    <property type="entry name" value="lambda repressor-like DNA-binding domains"/>
    <property type="match status" value="1"/>
</dbReference>
<dbReference type="SUPFAM" id="SSF47413">
    <property type="entry name" value="lambda repressor-like DNA-binding domains"/>
    <property type="match status" value="1"/>
</dbReference>
<keyword evidence="4" id="KW-1185">Reference proteome</keyword>
<proteinExistence type="predicted"/>
<accession>A0ABX1S1R5</accession>
<reference evidence="2 4" key="1">
    <citation type="submission" date="2020-04" db="EMBL/GenBank/DDBJ databases">
        <title>A Flavivirga sp. nov.</title>
        <authorList>
            <person name="Sun X."/>
        </authorList>
    </citation>
    <scope>NUCLEOTIDE SEQUENCE [LARGE SCALE GENOMIC DNA]</scope>
    <source>
        <strain evidence="2 4">Y03</strain>
    </source>
</reference>
<dbReference type="EMBL" id="JABBHF010000021">
    <property type="protein sequence ID" value="NMH89982.1"/>
    <property type="molecule type" value="Genomic_DNA"/>
</dbReference>
<dbReference type="RefSeq" id="WP_169677067.1">
    <property type="nucleotide sequence ID" value="NZ_JABBHF010000016.1"/>
</dbReference>
<gene>
    <name evidence="2" type="ORF">HHX25_19880</name>
    <name evidence="3" type="ORF">HHX25_20970</name>
</gene>
<dbReference type="InterPro" id="IPR001387">
    <property type="entry name" value="Cro/C1-type_HTH"/>
</dbReference>
<dbReference type="PROSITE" id="PS50943">
    <property type="entry name" value="HTH_CROC1"/>
    <property type="match status" value="1"/>
</dbReference>
<dbReference type="EMBL" id="JABBHF010000016">
    <property type="protein sequence ID" value="NMH89771.1"/>
    <property type="molecule type" value="Genomic_DNA"/>
</dbReference>
<name>A0ABX1S1R5_9FLAO</name>
<evidence type="ECO:0000313" key="4">
    <source>
        <dbReference type="Proteomes" id="UP000746690"/>
    </source>
</evidence>
<dbReference type="Proteomes" id="UP000746690">
    <property type="component" value="Unassembled WGS sequence"/>
</dbReference>
<organism evidence="2 4">
    <name type="scientific">Flavivirga algicola</name>
    <dbReference type="NCBI Taxonomy" id="2729136"/>
    <lineage>
        <taxon>Bacteria</taxon>
        <taxon>Pseudomonadati</taxon>
        <taxon>Bacteroidota</taxon>
        <taxon>Flavobacteriia</taxon>
        <taxon>Flavobacteriales</taxon>
        <taxon>Flavobacteriaceae</taxon>
        <taxon>Flavivirga</taxon>
    </lineage>
</organism>
<evidence type="ECO:0000313" key="2">
    <source>
        <dbReference type="EMBL" id="NMH89771.1"/>
    </source>
</evidence>
<evidence type="ECO:0000313" key="3">
    <source>
        <dbReference type="EMBL" id="NMH89982.1"/>
    </source>
</evidence>
<dbReference type="Pfam" id="PF01381">
    <property type="entry name" value="HTH_3"/>
    <property type="match status" value="1"/>
</dbReference>
<feature type="domain" description="HTH cro/C1-type" evidence="1">
    <location>
        <begin position="10"/>
        <end position="64"/>
    </location>
</feature>
<protein>
    <submittedName>
        <fullName evidence="2">Helix-turn-helix transcriptional regulator</fullName>
    </submittedName>
</protein>
<dbReference type="CDD" id="cd00093">
    <property type="entry name" value="HTH_XRE"/>
    <property type="match status" value="1"/>
</dbReference>